<protein>
    <submittedName>
        <fullName evidence="2">Uncharacterized protein</fullName>
    </submittedName>
</protein>
<feature type="compositionally biased region" description="Low complexity" evidence="1">
    <location>
        <begin position="45"/>
        <end position="54"/>
    </location>
</feature>
<dbReference type="EMBL" id="HBEF01001064">
    <property type="protein sequence ID" value="CAD8328579.1"/>
    <property type="molecule type" value="Transcribed_RNA"/>
</dbReference>
<sequence length="142" mass="15348">MRSRPSLRIPLPITPVDATPPSSRPLGKILPRKSPHPFMLPPTTPSSATGTGTPLKEHQRTHKSPFSKVLSHMRTPPLHHAILMSPPTTAVTDTHTTATPNSSKGSRFRFADVLSPIKKKRISASHIKGLLAGNKRNVPIAA</sequence>
<feature type="region of interest" description="Disordered" evidence="1">
    <location>
        <begin position="1"/>
        <end position="65"/>
    </location>
</feature>
<organism evidence="2">
    <name type="scientific">Craspedostauros australis</name>
    <dbReference type="NCBI Taxonomy" id="1486917"/>
    <lineage>
        <taxon>Eukaryota</taxon>
        <taxon>Sar</taxon>
        <taxon>Stramenopiles</taxon>
        <taxon>Ochrophyta</taxon>
        <taxon>Bacillariophyta</taxon>
        <taxon>Bacillariophyceae</taxon>
        <taxon>Bacillariophycidae</taxon>
        <taxon>Naviculales</taxon>
        <taxon>Naviculaceae</taxon>
        <taxon>Craspedostauros</taxon>
    </lineage>
</organism>
<dbReference type="AlphaFoldDB" id="A0A7R9WN40"/>
<accession>A0A7R9WN40</accession>
<evidence type="ECO:0000313" key="2">
    <source>
        <dbReference type="EMBL" id="CAD8328579.1"/>
    </source>
</evidence>
<gene>
    <name evidence="2" type="ORF">CAUS1442_LOCUS676</name>
</gene>
<name>A0A7R9WN40_9STRA</name>
<reference evidence="2" key="1">
    <citation type="submission" date="2021-01" db="EMBL/GenBank/DDBJ databases">
        <authorList>
            <person name="Corre E."/>
            <person name="Pelletier E."/>
            <person name="Niang G."/>
            <person name="Scheremetjew M."/>
            <person name="Finn R."/>
            <person name="Kale V."/>
            <person name="Holt S."/>
            <person name="Cochrane G."/>
            <person name="Meng A."/>
            <person name="Brown T."/>
            <person name="Cohen L."/>
        </authorList>
    </citation>
    <scope>NUCLEOTIDE SEQUENCE</scope>
    <source>
        <strain evidence="2">CCMP3328</strain>
    </source>
</reference>
<evidence type="ECO:0000256" key="1">
    <source>
        <dbReference type="SAM" id="MobiDB-lite"/>
    </source>
</evidence>
<proteinExistence type="predicted"/>